<feature type="domain" description="Macro" evidence="1">
    <location>
        <begin position="73"/>
        <end position="262"/>
    </location>
</feature>
<dbReference type="Gene3D" id="3.40.220.10">
    <property type="entry name" value="Leucine Aminopeptidase, subunit E, domain 1"/>
    <property type="match status" value="1"/>
</dbReference>
<dbReference type="EMBL" id="CP061839">
    <property type="protein sequence ID" value="QOW61022.1"/>
    <property type="molecule type" value="Genomic_DNA"/>
</dbReference>
<dbReference type="AlphaFoldDB" id="A0A7S6WQQ7"/>
<dbReference type="GO" id="GO:0016787">
    <property type="term" value="F:hydrolase activity"/>
    <property type="evidence" value="ECO:0007669"/>
    <property type="project" value="UniProtKB-KW"/>
</dbReference>
<dbReference type="CDD" id="cd02908">
    <property type="entry name" value="Macro_OAADPr_deacetylase"/>
    <property type="match status" value="1"/>
</dbReference>
<dbReference type="Proteomes" id="UP000593915">
    <property type="component" value="Chromosome"/>
</dbReference>
<dbReference type="InterPro" id="IPR043472">
    <property type="entry name" value="Macro_dom-like"/>
</dbReference>
<evidence type="ECO:0000313" key="2">
    <source>
        <dbReference type="EMBL" id="QOW61022.1"/>
    </source>
</evidence>
<dbReference type="SMART" id="SM00506">
    <property type="entry name" value="A1pp"/>
    <property type="match status" value="1"/>
</dbReference>
<dbReference type="InterPro" id="IPR002589">
    <property type="entry name" value="Macro_dom"/>
</dbReference>
<dbReference type="PANTHER" id="PTHR11106">
    <property type="entry name" value="GANGLIOSIDE INDUCED DIFFERENTIATION ASSOCIATED PROTEIN 2-RELATED"/>
    <property type="match status" value="1"/>
</dbReference>
<keyword evidence="2" id="KW-0378">Hydrolase</keyword>
<evidence type="ECO:0000313" key="3">
    <source>
        <dbReference type="Proteomes" id="UP000593915"/>
    </source>
</evidence>
<dbReference type="Pfam" id="PF01661">
    <property type="entry name" value="Macro"/>
    <property type="match status" value="1"/>
</dbReference>
<sequence length="262" mass="29747">MTQTERRKYLIGELIKENAEYKQLTISQIPQDKKAQENLLRSLFNVRPPAPVSSAFIKVQDEYLQEELRNKGVIDYMSLEEPEPNIYLWKGDITRLNTDGIVNAANDELLGCFVPCHACIDNAIHTSAGIQLRLACHEIMQKQRHKEKTGSAKITPAFNLPSKYVLHTVVPIVSGAVTEQDCMLLQSCYTSCLELALQNALKSIAFCCISTGEFRFPNDTAARIAVNTVKDYKQKTHSSIKVVFNVFKEQDERIYRALLRQH</sequence>
<dbReference type="NCBIfam" id="NF003163">
    <property type="entry name" value="PRK04143.1"/>
    <property type="match status" value="1"/>
</dbReference>
<dbReference type="PROSITE" id="PS51154">
    <property type="entry name" value="MACRO"/>
    <property type="match status" value="1"/>
</dbReference>
<dbReference type="RefSeq" id="WP_194076441.1">
    <property type="nucleotide sequence ID" value="NZ_CP061839.1"/>
</dbReference>
<reference evidence="2 3" key="1">
    <citation type="submission" date="2020-09" db="EMBL/GenBank/DDBJ databases">
        <title>Characterization of Treponema spp. from bovine digital dermatitis in Korea.</title>
        <authorList>
            <person name="Espiritu H.M."/>
            <person name="Cho Y.I."/>
            <person name="Mamuad L."/>
        </authorList>
    </citation>
    <scope>NUCLEOTIDE SEQUENCE [LARGE SCALE GENOMIC DNA]</scope>
    <source>
        <strain evidence="2 3">KS1</strain>
    </source>
</reference>
<name>A0A7S6WQQ7_9SPIR</name>
<organism evidence="2 3">
    <name type="scientific">Treponema pedis</name>
    <dbReference type="NCBI Taxonomy" id="409322"/>
    <lineage>
        <taxon>Bacteria</taxon>
        <taxon>Pseudomonadati</taxon>
        <taxon>Spirochaetota</taxon>
        <taxon>Spirochaetia</taxon>
        <taxon>Spirochaetales</taxon>
        <taxon>Treponemataceae</taxon>
        <taxon>Treponema</taxon>
    </lineage>
</organism>
<proteinExistence type="predicted"/>
<gene>
    <name evidence="2" type="ORF">IFE08_00945</name>
</gene>
<dbReference type="PANTHER" id="PTHR11106:SF27">
    <property type="entry name" value="MACRO DOMAIN-CONTAINING PROTEIN"/>
    <property type="match status" value="1"/>
</dbReference>
<dbReference type="SUPFAM" id="SSF52949">
    <property type="entry name" value="Macro domain-like"/>
    <property type="match status" value="1"/>
</dbReference>
<evidence type="ECO:0000259" key="1">
    <source>
        <dbReference type="PROSITE" id="PS51154"/>
    </source>
</evidence>
<protein>
    <submittedName>
        <fullName evidence="2">Protein-ADP-ribose hydrolase</fullName>
    </submittedName>
</protein>
<accession>A0A7S6WQQ7</accession>